<dbReference type="AlphaFoldDB" id="A0A2S4PUN3"/>
<proteinExistence type="predicted"/>
<evidence type="ECO:0000313" key="2">
    <source>
        <dbReference type="EMBL" id="POS85729.1"/>
    </source>
</evidence>
<evidence type="ECO:0000256" key="1">
    <source>
        <dbReference type="SAM" id="MobiDB-lite"/>
    </source>
</evidence>
<feature type="compositionally biased region" description="Basic residues" evidence="1">
    <location>
        <begin position="1"/>
        <end position="10"/>
    </location>
</feature>
<reference evidence="2 3" key="1">
    <citation type="submission" date="2017-10" db="EMBL/GenBank/DDBJ databases">
        <title>Development of genomic resources for the powdery mildew, Erysiphe pulchra.</title>
        <authorList>
            <person name="Wadl P.A."/>
            <person name="Mack B.M."/>
            <person name="Moore G."/>
            <person name="Beltz S.B."/>
        </authorList>
    </citation>
    <scope>NUCLEOTIDE SEQUENCE [LARGE SCALE GENOMIC DNA]</scope>
    <source>
        <strain evidence="2">Cflorida</strain>
    </source>
</reference>
<keyword evidence="3" id="KW-1185">Reference proteome</keyword>
<protein>
    <submittedName>
        <fullName evidence="2">Uncharacterized protein</fullName>
    </submittedName>
</protein>
<accession>A0A2S4PUN3</accession>
<sequence length="198" mass="22847">MASKPKRKRSRPSDWWAVQSESSIQVGNGDNHKQIPNSTQTLSSSKRQHQEGHQGNFLAKNKINDQIRKASGEDSDHQPISKKIKTTPTISSERIERQPNARTRKIDRFSEQNLGHHTNIENPEDELEFQDQINYEFNDQELNYLNTTLNRTGNETNLKRVSELEINSNSDSEQSSCTSILEIESRENHIESFDNNDR</sequence>
<dbReference type="EMBL" id="PEDP01000518">
    <property type="protein sequence ID" value="POS85729.1"/>
    <property type="molecule type" value="Genomic_DNA"/>
</dbReference>
<feature type="region of interest" description="Disordered" evidence="1">
    <location>
        <begin position="1"/>
        <end position="101"/>
    </location>
</feature>
<evidence type="ECO:0000313" key="3">
    <source>
        <dbReference type="Proteomes" id="UP000237438"/>
    </source>
</evidence>
<feature type="compositionally biased region" description="Basic and acidic residues" evidence="1">
    <location>
        <begin position="62"/>
        <end position="79"/>
    </location>
</feature>
<dbReference type="OrthoDB" id="2420947at2759"/>
<feature type="compositionally biased region" description="Polar residues" evidence="1">
    <location>
        <begin position="19"/>
        <end position="45"/>
    </location>
</feature>
<comment type="caution">
    <text evidence="2">The sequence shown here is derived from an EMBL/GenBank/DDBJ whole genome shotgun (WGS) entry which is preliminary data.</text>
</comment>
<feature type="non-terminal residue" evidence="2">
    <location>
        <position position="198"/>
    </location>
</feature>
<organism evidence="2 3">
    <name type="scientific">Erysiphe pulchra</name>
    <dbReference type="NCBI Taxonomy" id="225359"/>
    <lineage>
        <taxon>Eukaryota</taxon>
        <taxon>Fungi</taxon>
        <taxon>Dikarya</taxon>
        <taxon>Ascomycota</taxon>
        <taxon>Pezizomycotina</taxon>
        <taxon>Leotiomycetes</taxon>
        <taxon>Erysiphales</taxon>
        <taxon>Erysiphaceae</taxon>
        <taxon>Erysiphe</taxon>
    </lineage>
</organism>
<gene>
    <name evidence="2" type="ORF">EPUL_000911</name>
</gene>
<dbReference type="Proteomes" id="UP000237438">
    <property type="component" value="Unassembled WGS sequence"/>
</dbReference>
<name>A0A2S4PUN3_9PEZI</name>